<reference evidence="3 4" key="1">
    <citation type="submission" date="2019-11" db="EMBL/GenBank/DDBJ databases">
        <title>Comparative genomics of hydrocarbon-degrading Desulfosarcina strains.</title>
        <authorList>
            <person name="Watanabe M."/>
            <person name="Kojima H."/>
            <person name="Fukui M."/>
        </authorList>
    </citation>
    <scope>NUCLEOTIDE SEQUENCE [LARGE SCALE GENOMIC DNA]</scope>
    <source>
        <strain evidence="3 4">PL12</strain>
    </source>
</reference>
<dbReference type="OrthoDB" id="5417798at2"/>
<evidence type="ECO:0000256" key="2">
    <source>
        <dbReference type="SAM" id="Phobius"/>
    </source>
</evidence>
<keyword evidence="2" id="KW-0472">Membrane</keyword>
<dbReference type="RefSeq" id="WP_155315127.1">
    <property type="nucleotide sequence ID" value="NZ_AP021874.1"/>
</dbReference>
<organism evidence="3 4">
    <name type="scientific">Desulfosarcina alkanivorans</name>
    <dbReference type="NCBI Taxonomy" id="571177"/>
    <lineage>
        <taxon>Bacteria</taxon>
        <taxon>Pseudomonadati</taxon>
        <taxon>Thermodesulfobacteriota</taxon>
        <taxon>Desulfobacteria</taxon>
        <taxon>Desulfobacterales</taxon>
        <taxon>Desulfosarcinaceae</taxon>
        <taxon>Desulfosarcina</taxon>
    </lineage>
</organism>
<proteinExistence type="predicted"/>
<dbReference type="Proteomes" id="UP000427906">
    <property type="component" value="Chromosome"/>
</dbReference>
<feature type="compositionally biased region" description="Low complexity" evidence="1">
    <location>
        <begin position="256"/>
        <end position="265"/>
    </location>
</feature>
<keyword evidence="2" id="KW-1133">Transmembrane helix</keyword>
<dbReference type="AlphaFoldDB" id="A0A5K7YEC5"/>
<gene>
    <name evidence="3" type="ORF">DSCA_07250</name>
</gene>
<accession>A0A5K7YEC5</accession>
<evidence type="ECO:0000313" key="4">
    <source>
        <dbReference type="Proteomes" id="UP000427906"/>
    </source>
</evidence>
<evidence type="ECO:0000313" key="3">
    <source>
        <dbReference type="EMBL" id="BBO66795.1"/>
    </source>
</evidence>
<dbReference type="EMBL" id="AP021874">
    <property type="protein sequence ID" value="BBO66795.1"/>
    <property type="molecule type" value="Genomic_DNA"/>
</dbReference>
<name>A0A5K7YEC5_9BACT</name>
<feature type="region of interest" description="Disordered" evidence="1">
    <location>
        <begin position="242"/>
        <end position="285"/>
    </location>
</feature>
<protein>
    <submittedName>
        <fullName evidence="3">Uncharacterized protein</fullName>
    </submittedName>
</protein>
<feature type="transmembrane region" description="Helical" evidence="2">
    <location>
        <begin position="39"/>
        <end position="59"/>
    </location>
</feature>
<keyword evidence="4" id="KW-1185">Reference proteome</keyword>
<sequence>MIEKDDNSRFTIRSGDAEPESMYMADAENLRIEKLSTRITLVAVLIPCLLVIVLAVAYLDIKNRVINTQNTGSMGVQNLSKDLESRFSNLSLKQAKLDARLAENTNELKKATAALQVNLQKSTAAFNRIADDKADRSAIKAVTQKTDAAIAALQKDMADLNTAFDKFDDELATQVQLMADGLKKDQGRLAAIEKKSRQLESEKMSRESMNLALGLERLGLQEMVKEKIREVEKKLTAMRKQVDALNQRLNDQAGQASSPVPTASVSPPPPAGNTGSTGIEEQTIE</sequence>
<feature type="compositionally biased region" description="Polar residues" evidence="1">
    <location>
        <begin position="273"/>
        <end position="285"/>
    </location>
</feature>
<keyword evidence="2" id="KW-0812">Transmembrane</keyword>
<evidence type="ECO:0000256" key="1">
    <source>
        <dbReference type="SAM" id="MobiDB-lite"/>
    </source>
</evidence>
<dbReference type="KEGG" id="dalk:DSCA_07250"/>